<sequence length="116" mass="13081">MFDSQFYGSGGGDGSEEFLYRVFIGLRSTPVMKSIATLEDITAFVALLAWKEEEPLSFLNWIFLDLNGHVQLYIGGILTVIPVDRTVFIATTEEEEDGICCCCRFDSGLIWLKENR</sequence>
<dbReference type="GeneID" id="104774194"/>
<keyword evidence="1" id="KW-1185">Reference proteome</keyword>
<protein>
    <submittedName>
        <fullName evidence="2">Uncharacterized protein LOC104774194</fullName>
    </submittedName>
</protein>
<evidence type="ECO:0000313" key="1">
    <source>
        <dbReference type="Proteomes" id="UP000694864"/>
    </source>
</evidence>
<accession>A0ABM1RH99</accession>
<reference evidence="2" key="2">
    <citation type="submission" date="2025-08" db="UniProtKB">
        <authorList>
            <consortium name="RefSeq"/>
        </authorList>
    </citation>
    <scope>IDENTIFICATION</scope>
    <source>
        <tissue evidence="2">Leaf</tissue>
    </source>
</reference>
<dbReference type="Proteomes" id="UP000694864">
    <property type="component" value="Unplaced"/>
</dbReference>
<name>A0ABM1RH99_CAMSA</name>
<evidence type="ECO:0000313" key="2">
    <source>
        <dbReference type="RefSeq" id="XP_019098387.1"/>
    </source>
</evidence>
<proteinExistence type="predicted"/>
<reference evidence="1" key="1">
    <citation type="journal article" date="2014" name="Nat. Commun.">
        <title>The emerging biofuel crop Camelina sativa retains a highly undifferentiated hexaploid genome structure.</title>
        <authorList>
            <person name="Kagale S."/>
            <person name="Koh C."/>
            <person name="Nixon J."/>
            <person name="Bollina V."/>
            <person name="Clarke W.E."/>
            <person name="Tuteja R."/>
            <person name="Spillane C."/>
            <person name="Robinson S.J."/>
            <person name="Links M.G."/>
            <person name="Clarke C."/>
            <person name="Higgins E.E."/>
            <person name="Huebert T."/>
            <person name="Sharpe A.G."/>
            <person name="Parkin I.A."/>
        </authorList>
    </citation>
    <scope>NUCLEOTIDE SEQUENCE [LARGE SCALE GENOMIC DNA]</scope>
    <source>
        <strain evidence="1">cv. DH55</strain>
    </source>
</reference>
<gene>
    <name evidence="2" type="primary">LOC104774194</name>
</gene>
<dbReference type="RefSeq" id="XP_019098387.1">
    <property type="nucleotide sequence ID" value="XM_019242842.1"/>
</dbReference>
<organism evidence="1 2">
    <name type="scientific">Camelina sativa</name>
    <name type="common">False flax</name>
    <name type="synonym">Myagrum sativum</name>
    <dbReference type="NCBI Taxonomy" id="90675"/>
    <lineage>
        <taxon>Eukaryota</taxon>
        <taxon>Viridiplantae</taxon>
        <taxon>Streptophyta</taxon>
        <taxon>Embryophyta</taxon>
        <taxon>Tracheophyta</taxon>
        <taxon>Spermatophyta</taxon>
        <taxon>Magnoliopsida</taxon>
        <taxon>eudicotyledons</taxon>
        <taxon>Gunneridae</taxon>
        <taxon>Pentapetalae</taxon>
        <taxon>rosids</taxon>
        <taxon>malvids</taxon>
        <taxon>Brassicales</taxon>
        <taxon>Brassicaceae</taxon>
        <taxon>Camelineae</taxon>
        <taxon>Camelina</taxon>
    </lineage>
</organism>